<proteinExistence type="predicted"/>
<accession>A0ACD1ABN1</accession>
<organism evidence="1 2">
    <name type="scientific">Anoxybacterium hadale</name>
    <dbReference type="NCBI Taxonomy" id="3408580"/>
    <lineage>
        <taxon>Bacteria</taxon>
        <taxon>Bacillati</taxon>
        <taxon>Bacillota</taxon>
        <taxon>Clostridia</taxon>
        <taxon>Peptostreptococcales</taxon>
        <taxon>Anaerovoracaceae</taxon>
        <taxon>Anoxybacterium</taxon>
    </lineage>
</organism>
<reference evidence="1" key="1">
    <citation type="submission" date="2019-08" db="EMBL/GenBank/DDBJ databases">
        <title>Genome sequence of Clostridiales bacterium MT110.</title>
        <authorList>
            <person name="Cao J."/>
        </authorList>
    </citation>
    <scope>NUCLEOTIDE SEQUENCE</scope>
    <source>
        <strain evidence="1">MT110</strain>
    </source>
</reference>
<sequence length="236" mass="26180">MIDIEKIYEESYKHYNKAKKSLPIDFEKRAIFENASALSDVVPGYSAEKLDFGSYDNDKFAVVFIDIRQSTNRAQIIGSEKTFLSMHAFFSPILQVVEHYKGVVIDFMGDGLMAFFGGDSSELTKDESIKNAGLCGRDMLLVISEVTNKILENDGIVWGLSCGVGVAYGDVIITKIGTNETFDVKAFGDCINDASKFSKGDNRVKVSKYIRNHWPAGKNGKISFSDDGEGYILHHV</sequence>
<dbReference type="EMBL" id="CP042469">
    <property type="protein sequence ID" value="QOX63896.1"/>
    <property type="molecule type" value="Genomic_DNA"/>
</dbReference>
<protein>
    <submittedName>
        <fullName evidence="1">Adenylate/guanylate cyclase domain-containing protein</fullName>
    </submittedName>
</protein>
<gene>
    <name evidence="1" type="ORF">FRZ06_11410</name>
</gene>
<evidence type="ECO:0000313" key="2">
    <source>
        <dbReference type="Proteomes" id="UP000594014"/>
    </source>
</evidence>
<name>A0ACD1ABN1_9FIRM</name>
<keyword evidence="2" id="KW-1185">Reference proteome</keyword>
<evidence type="ECO:0000313" key="1">
    <source>
        <dbReference type="EMBL" id="QOX63896.1"/>
    </source>
</evidence>
<dbReference type="Proteomes" id="UP000594014">
    <property type="component" value="Chromosome"/>
</dbReference>